<evidence type="ECO:0000256" key="3">
    <source>
        <dbReference type="SAM" id="SignalP"/>
    </source>
</evidence>
<proteinExistence type="predicted"/>
<reference evidence="5" key="1">
    <citation type="submission" date="2016-10" db="EMBL/GenBank/DDBJ databases">
        <authorList>
            <person name="Varghese N."/>
            <person name="Submissions S."/>
        </authorList>
    </citation>
    <scope>NUCLEOTIDE SEQUENCE [LARGE SCALE GENOMIC DNA]</scope>
    <source>
        <strain evidence="5">IBRC-M 10403</strain>
    </source>
</reference>
<evidence type="ECO:0000313" key="5">
    <source>
        <dbReference type="Proteomes" id="UP000199501"/>
    </source>
</evidence>
<evidence type="ECO:0000256" key="1">
    <source>
        <dbReference type="ARBA" id="ARBA00022722"/>
    </source>
</evidence>
<dbReference type="AlphaFoldDB" id="A0A1G6N9D7"/>
<dbReference type="STRING" id="1271860.SAMN05216174_103239"/>
<organism evidence="4 5">
    <name type="scientific">Actinokineospora iranica</name>
    <dbReference type="NCBI Taxonomy" id="1271860"/>
    <lineage>
        <taxon>Bacteria</taxon>
        <taxon>Bacillati</taxon>
        <taxon>Actinomycetota</taxon>
        <taxon>Actinomycetes</taxon>
        <taxon>Pseudonocardiales</taxon>
        <taxon>Pseudonocardiaceae</taxon>
        <taxon>Actinokineospora</taxon>
    </lineage>
</organism>
<dbReference type="Gene3D" id="3.10.450.30">
    <property type="entry name" value="Microbial ribonucleases"/>
    <property type="match status" value="1"/>
</dbReference>
<dbReference type="Proteomes" id="UP000199501">
    <property type="component" value="Unassembled WGS sequence"/>
</dbReference>
<dbReference type="GO" id="GO:0016787">
    <property type="term" value="F:hydrolase activity"/>
    <property type="evidence" value="ECO:0007669"/>
    <property type="project" value="UniProtKB-KW"/>
</dbReference>
<keyword evidence="3" id="KW-0732">Signal</keyword>
<keyword evidence="5" id="KW-1185">Reference proteome</keyword>
<dbReference type="OrthoDB" id="5326845at2"/>
<dbReference type="InterPro" id="IPR000026">
    <property type="entry name" value="N1-like"/>
</dbReference>
<dbReference type="EMBL" id="FMZZ01000003">
    <property type="protein sequence ID" value="SDC63987.1"/>
    <property type="molecule type" value="Genomic_DNA"/>
</dbReference>
<accession>A0A1G6N9D7</accession>
<dbReference type="GO" id="GO:0003723">
    <property type="term" value="F:RNA binding"/>
    <property type="evidence" value="ECO:0007669"/>
    <property type="project" value="InterPro"/>
</dbReference>
<keyword evidence="1" id="KW-0540">Nuclease</keyword>
<protein>
    <submittedName>
        <fullName evidence="4">Ribonuclease T1</fullName>
    </submittedName>
</protein>
<evidence type="ECO:0000313" key="4">
    <source>
        <dbReference type="EMBL" id="SDC63987.1"/>
    </source>
</evidence>
<dbReference type="GO" id="GO:0004521">
    <property type="term" value="F:RNA endonuclease activity"/>
    <property type="evidence" value="ECO:0007669"/>
    <property type="project" value="InterPro"/>
</dbReference>
<dbReference type="SUPFAM" id="SSF53933">
    <property type="entry name" value="Microbial ribonucleases"/>
    <property type="match status" value="1"/>
</dbReference>
<feature type="signal peptide" evidence="3">
    <location>
        <begin position="1"/>
        <end position="31"/>
    </location>
</feature>
<keyword evidence="2" id="KW-0378">Hydrolase</keyword>
<sequence length="140" mass="15035">MSNITFRGLRGLLVVVVATLGFVGLSTAAPAAVPAPAAIAQPACGDTSTYTRVALSSLPSQATDTYRLIQTDGPFPYSQDGTVFQNRERILPACPAGYYHEYTVQTPGSSTRGARRIVTGDGGEYFYTADHYESFRLITF</sequence>
<dbReference type="Pfam" id="PF00545">
    <property type="entry name" value="Ribonuclease"/>
    <property type="match status" value="1"/>
</dbReference>
<gene>
    <name evidence="4" type="ORF">SAMN05216174_103239</name>
</gene>
<evidence type="ECO:0000256" key="2">
    <source>
        <dbReference type="ARBA" id="ARBA00022801"/>
    </source>
</evidence>
<name>A0A1G6N9D7_9PSEU</name>
<dbReference type="InterPro" id="IPR016191">
    <property type="entry name" value="Ribonuclease/ribotoxin"/>
</dbReference>
<feature type="chain" id="PRO_5011660483" evidence="3">
    <location>
        <begin position="32"/>
        <end position="140"/>
    </location>
</feature>
<dbReference type="RefSeq" id="WP_091449512.1">
    <property type="nucleotide sequence ID" value="NZ_FMZZ01000003.1"/>
</dbReference>